<organism evidence="2 3">
    <name type="scientific">Pacificibacter maritimus</name>
    <dbReference type="NCBI Taxonomy" id="762213"/>
    <lineage>
        <taxon>Bacteria</taxon>
        <taxon>Pseudomonadati</taxon>
        <taxon>Pseudomonadota</taxon>
        <taxon>Alphaproteobacteria</taxon>
        <taxon>Rhodobacterales</taxon>
        <taxon>Roseobacteraceae</taxon>
        <taxon>Pacificibacter</taxon>
    </lineage>
</organism>
<feature type="transmembrane region" description="Helical" evidence="1">
    <location>
        <begin position="210"/>
        <end position="228"/>
    </location>
</feature>
<reference evidence="2 3" key="1">
    <citation type="submission" date="2018-11" db="EMBL/GenBank/DDBJ databases">
        <title>Genomic Encyclopedia of Type Strains, Phase IV (KMG-IV): sequencing the most valuable type-strain genomes for metagenomic binning, comparative biology and taxonomic classification.</title>
        <authorList>
            <person name="Goeker M."/>
        </authorList>
    </citation>
    <scope>NUCLEOTIDE SEQUENCE [LARGE SCALE GENOMIC DNA]</scope>
    <source>
        <strain evidence="2 3">DSM 104731</strain>
    </source>
</reference>
<evidence type="ECO:0000256" key="1">
    <source>
        <dbReference type="SAM" id="Phobius"/>
    </source>
</evidence>
<keyword evidence="1" id="KW-0472">Membrane</keyword>
<keyword evidence="1" id="KW-1133">Transmembrane helix</keyword>
<gene>
    <name evidence="2" type="ORF">EDD53_1485</name>
</gene>
<keyword evidence="1" id="KW-0812">Transmembrane</keyword>
<evidence type="ECO:0008006" key="4">
    <source>
        <dbReference type="Google" id="ProtNLM"/>
    </source>
</evidence>
<feature type="transmembrane region" description="Helical" evidence="1">
    <location>
        <begin position="111"/>
        <end position="129"/>
    </location>
</feature>
<sequence length="541" mass="58552">MRRLSRAQYGLVLIAVIGVLGGISIAKGGLYVDRYEGDLVHMLDIVMRLTQGQIPHIDLSTPLGLAAFYPIVLFTKLGVGAGLSFIYAQILIAVLMLPIVMRTGLSRLTGLAAWLFGIATMVMILALVHGEAVASQSVSMYYNRWAWALTFCLVLLAVIPAHKNVKKPYIDGIIIGGLLAVLALLKPTYFIALAIPVTLALGLRGAWRSLVIAVLAGLAVALAVWAYFGTDFYMYYVTDLLSVTASETRAAPGAELSEILNGPRFLIGTLTLVLSVIVLRQGGQGRAGLALLVFAPAFVYVTYQNFGNDPKWLLLLCIYLMAHRPNAGLRVIFNADARHATAALALVSFALIAPSFQNMITSPTRHLGEDESGYQLLIKDVDIAQDLWVYTDRMAVMSEKRPLTDRLPALAAYGKPAPEPTQFMGENLPNCSLVSGDTVVQTYMADRLKEAPFGYGPETQFFIADTATLIWMAGGFAPLTRGAPWHYSGAPGIEHADVLVVPLCPIDARSQSDTLAAIEAAGVTIDPPIKNDLMWVYNIVK</sequence>
<accession>A0A3N4UID7</accession>
<feature type="transmembrane region" description="Helical" evidence="1">
    <location>
        <begin position="141"/>
        <end position="161"/>
    </location>
</feature>
<proteinExistence type="predicted"/>
<feature type="transmembrane region" description="Helical" evidence="1">
    <location>
        <begin position="287"/>
        <end position="306"/>
    </location>
</feature>
<feature type="transmembrane region" description="Helical" evidence="1">
    <location>
        <begin position="85"/>
        <end position="105"/>
    </location>
</feature>
<name>A0A3N4UID7_9RHOB</name>
<feature type="transmembrane region" description="Helical" evidence="1">
    <location>
        <begin position="173"/>
        <end position="203"/>
    </location>
</feature>
<protein>
    <recommendedName>
        <fullName evidence="4">Dolichyl-phosphate-mannose-protein mannosyltransferase</fullName>
    </recommendedName>
</protein>
<evidence type="ECO:0000313" key="2">
    <source>
        <dbReference type="EMBL" id="RPE67081.1"/>
    </source>
</evidence>
<dbReference type="RefSeq" id="WP_123792565.1">
    <property type="nucleotide sequence ID" value="NZ_RKQK01000002.1"/>
</dbReference>
<dbReference type="EMBL" id="RKQK01000002">
    <property type="protein sequence ID" value="RPE67081.1"/>
    <property type="molecule type" value="Genomic_DNA"/>
</dbReference>
<evidence type="ECO:0000313" key="3">
    <source>
        <dbReference type="Proteomes" id="UP000269689"/>
    </source>
</evidence>
<dbReference type="OrthoDB" id="7993201at2"/>
<keyword evidence="3" id="KW-1185">Reference proteome</keyword>
<dbReference type="Proteomes" id="UP000269689">
    <property type="component" value="Unassembled WGS sequence"/>
</dbReference>
<feature type="transmembrane region" description="Helical" evidence="1">
    <location>
        <begin position="12"/>
        <end position="32"/>
    </location>
</feature>
<dbReference type="AlphaFoldDB" id="A0A3N4UID7"/>
<comment type="caution">
    <text evidence="2">The sequence shown here is derived from an EMBL/GenBank/DDBJ whole genome shotgun (WGS) entry which is preliminary data.</text>
</comment>